<evidence type="ECO:0000256" key="1">
    <source>
        <dbReference type="SAM" id="MobiDB-lite"/>
    </source>
</evidence>
<dbReference type="Proteomes" id="UP000008065">
    <property type="component" value="Unassembled WGS sequence"/>
</dbReference>
<evidence type="ECO:0000313" key="2">
    <source>
        <dbReference type="EMBL" id="EGO56106.1"/>
    </source>
</evidence>
<protein>
    <submittedName>
        <fullName evidence="2">Uncharacterized protein</fullName>
    </submittedName>
</protein>
<gene>
    <name evidence="2" type="ORF">NEUTE1DRAFT_138309</name>
</gene>
<feature type="compositionally biased region" description="Pro residues" evidence="1">
    <location>
        <begin position="49"/>
        <end position="61"/>
    </location>
</feature>
<dbReference type="AlphaFoldDB" id="F8MND1"/>
<proteinExistence type="predicted"/>
<reference evidence="3" key="1">
    <citation type="journal article" date="2011" name="Genetics">
        <title>Massive changes in genome architecture accompany the transition to self-fertility in the filamentous fungus Neurospora tetrasperma.</title>
        <authorList>
            <person name="Ellison C.E."/>
            <person name="Stajich J.E."/>
            <person name="Jacobson D.J."/>
            <person name="Natvig D.O."/>
            <person name="Lapidus A."/>
            <person name="Foster B."/>
            <person name="Aerts A."/>
            <person name="Riley R."/>
            <person name="Lindquist E.A."/>
            <person name="Grigoriev I.V."/>
            <person name="Taylor J.W."/>
        </authorList>
    </citation>
    <scope>NUCLEOTIDE SEQUENCE [LARGE SCALE GENOMIC DNA]</scope>
    <source>
        <strain evidence="3">FGSC 2508 / P0657</strain>
    </source>
</reference>
<evidence type="ECO:0000313" key="3">
    <source>
        <dbReference type="Proteomes" id="UP000008065"/>
    </source>
</evidence>
<dbReference type="GeneID" id="20826045"/>
<dbReference type="RefSeq" id="XP_009851745.1">
    <property type="nucleotide sequence ID" value="XM_009853443.1"/>
</dbReference>
<dbReference type="HOGENOM" id="CLU_2469649_0_0_1"/>
<feature type="region of interest" description="Disordered" evidence="1">
    <location>
        <begin position="40"/>
        <end position="64"/>
    </location>
</feature>
<sequence>MRSLLAAYLPVSVPAATPAARYVSGGPLFAQVLTSPPRPAVVHASRPADVPPRPAALPAPDGPKQASLTQFGVHGGYPCPIHGTLSCP</sequence>
<name>F8MND1_NEUT8</name>
<dbReference type="EMBL" id="GL891305">
    <property type="protein sequence ID" value="EGO56106.1"/>
    <property type="molecule type" value="Genomic_DNA"/>
</dbReference>
<dbReference type="KEGG" id="nte:NEUTE1DRAFT138309"/>
<organism evidence="2 3">
    <name type="scientific">Neurospora tetrasperma (strain FGSC 2508 / ATCC MYA-4615 / P0657)</name>
    <dbReference type="NCBI Taxonomy" id="510951"/>
    <lineage>
        <taxon>Eukaryota</taxon>
        <taxon>Fungi</taxon>
        <taxon>Dikarya</taxon>
        <taxon>Ascomycota</taxon>
        <taxon>Pezizomycotina</taxon>
        <taxon>Sordariomycetes</taxon>
        <taxon>Sordariomycetidae</taxon>
        <taxon>Sordariales</taxon>
        <taxon>Sordariaceae</taxon>
        <taxon>Neurospora</taxon>
    </lineage>
</organism>
<accession>F8MND1</accession>
<dbReference type="VEuPathDB" id="FungiDB:NEUTE1DRAFT_138309"/>
<keyword evidence="3" id="KW-1185">Reference proteome</keyword>